<dbReference type="PANTHER" id="PTHR37625:SF4">
    <property type="entry name" value="OUTER MEMBRANE LIPOPROTEIN"/>
    <property type="match status" value="1"/>
</dbReference>
<keyword evidence="1" id="KW-0449">Lipoprotein</keyword>
<dbReference type="NCBIfam" id="TIGR03352">
    <property type="entry name" value="VI_chp_3"/>
    <property type="match status" value="1"/>
</dbReference>
<dbReference type="PROSITE" id="PS51318">
    <property type="entry name" value="TAT"/>
    <property type="match status" value="1"/>
</dbReference>
<dbReference type="PANTHER" id="PTHR37625">
    <property type="entry name" value="OUTER MEMBRANE LIPOPROTEIN-RELATED"/>
    <property type="match status" value="1"/>
</dbReference>
<evidence type="ECO:0000313" key="1">
    <source>
        <dbReference type="EMBL" id="RHZ95419.1"/>
    </source>
</evidence>
<dbReference type="RefSeq" id="WP_118999987.1">
    <property type="nucleotide sequence ID" value="NZ_QWGP01000008.1"/>
</dbReference>
<dbReference type="AlphaFoldDB" id="A0AAX1ULB9"/>
<dbReference type="InterPro" id="IPR038706">
    <property type="entry name" value="Type_VI_SciN-like_sf"/>
</dbReference>
<evidence type="ECO:0000313" key="2">
    <source>
        <dbReference type="Proteomes" id="UP000266305"/>
    </source>
</evidence>
<dbReference type="EMBL" id="QWGP01000008">
    <property type="protein sequence ID" value="RHZ95419.1"/>
    <property type="molecule type" value="Genomic_DNA"/>
</dbReference>
<accession>A0AAX1ULB9</accession>
<dbReference type="InterPro" id="IPR017734">
    <property type="entry name" value="T6SS_SciN"/>
</dbReference>
<organism evidence="1 2">
    <name type="scientific">Cereibacter sphaeroides</name>
    <name type="common">Rhodobacter sphaeroides</name>
    <dbReference type="NCBI Taxonomy" id="1063"/>
    <lineage>
        <taxon>Bacteria</taxon>
        <taxon>Pseudomonadati</taxon>
        <taxon>Pseudomonadota</taxon>
        <taxon>Alphaproteobacteria</taxon>
        <taxon>Rhodobacterales</taxon>
        <taxon>Paracoccaceae</taxon>
        <taxon>Cereibacter</taxon>
    </lineage>
</organism>
<sequence>MADRRMFLAGAGALLHVAGCGGPKAGTLTVSATGTAGMNPGPDGSDRPLTIQILQLRSTAAFDAADAFALQSPATSLGADLLKADLVTLMPGAPVVRAIPLDPSVAAVGVVAGFRSAGGRSYRYSFSVAPTAEVALKIDVGQGGLVVVQG</sequence>
<comment type="caution">
    <text evidence="1">The sequence shown here is derived from an EMBL/GenBank/DDBJ whole genome shotgun (WGS) entry which is preliminary data.</text>
</comment>
<reference evidence="1 2" key="1">
    <citation type="submission" date="2018-08" db="EMBL/GenBank/DDBJ databases">
        <title>Draft genome sequence of Rhodobacter sphaeroides FY.</title>
        <authorList>
            <person name="Rayyan A."/>
            <person name="Meyer T.E."/>
            <person name="Kyndt J.A."/>
        </authorList>
    </citation>
    <scope>NUCLEOTIDE SEQUENCE [LARGE SCALE GENOMIC DNA]</scope>
    <source>
        <strain evidence="1 2">FY</strain>
    </source>
</reference>
<dbReference type="InterPro" id="IPR006311">
    <property type="entry name" value="TAT_signal"/>
</dbReference>
<dbReference type="Pfam" id="PF12790">
    <property type="entry name" value="T6SS-SciN"/>
    <property type="match status" value="1"/>
</dbReference>
<dbReference type="Proteomes" id="UP000266305">
    <property type="component" value="Unassembled WGS sequence"/>
</dbReference>
<protein>
    <submittedName>
        <fullName evidence="1">Type VI secretion system lipoprotein TssJ</fullName>
    </submittedName>
</protein>
<name>A0AAX1ULB9_CERSP</name>
<proteinExistence type="predicted"/>
<dbReference type="Gene3D" id="2.60.40.4150">
    <property type="entry name" value="Type VI secretion system, lipoprotein SciN"/>
    <property type="match status" value="1"/>
</dbReference>
<gene>
    <name evidence="1" type="primary">tssJ</name>
    <name evidence="1" type="ORF">D1114_09485</name>
</gene>